<feature type="region of interest" description="Disordered" evidence="1">
    <location>
        <begin position="38"/>
        <end position="89"/>
    </location>
</feature>
<organism evidence="2 3">
    <name type="scientific">Pleurodeles waltl</name>
    <name type="common">Iberian ribbed newt</name>
    <dbReference type="NCBI Taxonomy" id="8319"/>
    <lineage>
        <taxon>Eukaryota</taxon>
        <taxon>Metazoa</taxon>
        <taxon>Chordata</taxon>
        <taxon>Craniata</taxon>
        <taxon>Vertebrata</taxon>
        <taxon>Euteleostomi</taxon>
        <taxon>Amphibia</taxon>
        <taxon>Batrachia</taxon>
        <taxon>Caudata</taxon>
        <taxon>Salamandroidea</taxon>
        <taxon>Salamandridae</taxon>
        <taxon>Pleurodelinae</taxon>
        <taxon>Pleurodeles</taxon>
    </lineage>
</organism>
<sequence length="89" mass="9375">MVVGPTEECSPECPGGTLESATCLRTYVRPEEEATCGRERAAVGNAEEIGGDAASTEENVRRSPKGAASAEEDVRGDSEDATREKEDSI</sequence>
<dbReference type="EMBL" id="JANPWB010000005">
    <property type="protein sequence ID" value="KAJ1186354.1"/>
    <property type="molecule type" value="Genomic_DNA"/>
</dbReference>
<keyword evidence="3" id="KW-1185">Reference proteome</keyword>
<evidence type="ECO:0000313" key="3">
    <source>
        <dbReference type="Proteomes" id="UP001066276"/>
    </source>
</evidence>
<dbReference type="Proteomes" id="UP001066276">
    <property type="component" value="Chromosome 3_1"/>
</dbReference>
<name>A0AAV7UEB7_PLEWA</name>
<proteinExistence type="predicted"/>
<gene>
    <name evidence="2" type="ORF">NDU88_003136</name>
</gene>
<accession>A0AAV7UEB7</accession>
<feature type="compositionally biased region" description="Basic and acidic residues" evidence="1">
    <location>
        <begin position="72"/>
        <end position="89"/>
    </location>
</feature>
<comment type="caution">
    <text evidence="2">The sequence shown here is derived from an EMBL/GenBank/DDBJ whole genome shotgun (WGS) entry which is preliminary data.</text>
</comment>
<evidence type="ECO:0000256" key="1">
    <source>
        <dbReference type="SAM" id="MobiDB-lite"/>
    </source>
</evidence>
<dbReference type="AlphaFoldDB" id="A0AAV7UEB7"/>
<evidence type="ECO:0000313" key="2">
    <source>
        <dbReference type="EMBL" id="KAJ1186354.1"/>
    </source>
</evidence>
<reference evidence="2" key="1">
    <citation type="journal article" date="2022" name="bioRxiv">
        <title>Sequencing and chromosome-scale assembly of the giantPleurodeles waltlgenome.</title>
        <authorList>
            <person name="Brown T."/>
            <person name="Elewa A."/>
            <person name="Iarovenko S."/>
            <person name="Subramanian E."/>
            <person name="Araus A.J."/>
            <person name="Petzold A."/>
            <person name="Susuki M."/>
            <person name="Suzuki K.-i.T."/>
            <person name="Hayashi T."/>
            <person name="Toyoda A."/>
            <person name="Oliveira C."/>
            <person name="Osipova E."/>
            <person name="Leigh N.D."/>
            <person name="Simon A."/>
            <person name="Yun M.H."/>
        </authorList>
    </citation>
    <scope>NUCLEOTIDE SEQUENCE</scope>
    <source>
        <strain evidence="2">20211129_DDA</strain>
        <tissue evidence="2">Liver</tissue>
    </source>
</reference>
<protein>
    <submittedName>
        <fullName evidence="2">Uncharacterized protein</fullName>
    </submittedName>
</protein>